<proteinExistence type="predicted"/>
<name>A0A3P7JHF2_STRVU</name>
<dbReference type="Proteomes" id="UP000270094">
    <property type="component" value="Unassembled WGS sequence"/>
</dbReference>
<feature type="compositionally biased region" description="Polar residues" evidence="1">
    <location>
        <begin position="18"/>
        <end position="44"/>
    </location>
</feature>
<organism evidence="2 3">
    <name type="scientific">Strongylus vulgaris</name>
    <name type="common">Blood worm</name>
    <dbReference type="NCBI Taxonomy" id="40348"/>
    <lineage>
        <taxon>Eukaryota</taxon>
        <taxon>Metazoa</taxon>
        <taxon>Ecdysozoa</taxon>
        <taxon>Nematoda</taxon>
        <taxon>Chromadorea</taxon>
        <taxon>Rhabditida</taxon>
        <taxon>Rhabditina</taxon>
        <taxon>Rhabditomorpha</taxon>
        <taxon>Strongyloidea</taxon>
        <taxon>Strongylidae</taxon>
        <taxon>Strongylus</taxon>
    </lineage>
</organism>
<sequence>MPFQKSIPTKKNHINGKTLPSASSQKSLLNGSINGKSSIKSHPTTPVRAAGAGGPRTVMNALKKIDSEEWSEKVDGINLISELSETNPKELCLILIHRAGDVSNAFIREDANEALDKVVKHASAGKALQSIIAAGSK</sequence>
<feature type="region of interest" description="Disordered" evidence="1">
    <location>
        <begin position="1"/>
        <end position="54"/>
    </location>
</feature>
<gene>
    <name evidence="2" type="ORF">SVUK_LOCUS20038</name>
</gene>
<keyword evidence="3" id="KW-1185">Reference proteome</keyword>
<dbReference type="AlphaFoldDB" id="A0A3P7JHF2"/>
<evidence type="ECO:0000313" key="2">
    <source>
        <dbReference type="EMBL" id="VDM85040.1"/>
    </source>
</evidence>
<reference evidence="2 3" key="1">
    <citation type="submission" date="2018-11" db="EMBL/GenBank/DDBJ databases">
        <authorList>
            <consortium name="Pathogen Informatics"/>
        </authorList>
    </citation>
    <scope>NUCLEOTIDE SEQUENCE [LARGE SCALE GENOMIC DNA]</scope>
</reference>
<evidence type="ECO:0000256" key="1">
    <source>
        <dbReference type="SAM" id="MobiDB-lite"/>
    </source>
</evidence>
<dbReference type="EMBL" id="UYYB01135624">
    <property type="protein sequence ID" value="VDM85040.1"/>
    <property type="molecule type" value="Genomic_DNA"/>
</dbReference>
<evidence type="ECO:0000313" key="3">
    <source>
        <dbReference type="Proteomes" id="UP000270094"/>
    </source>
</evidence>
<evidence type="ECO:0008006" key="4">
    <source>
        <dbReference type="Google" id="ProtNLM"/>
    </source>
</evidence>
<accession>A0A3P7JHF2</accession>
<dbReference type="OrthoDB" id="5869142at2759"/>
<protein>
    <recommendedName>
        <fullName evidence="4">CLASP N-terminal domain-containing protein</fullName>
    </recommendedName>
</protein>